<feature type="signal peptide" evidence="19">
    <location>
        <begin position="1"/>
        <end position="18"/>
    </location>
</feature>
<keyword evidence="8" id="KW-0677">Repeat</keyword>
<dbReference type="EMBL" id="AFYH01154594">
    <property type="status" value="NOT_ANNOTATED_CDS"/>
    <property type="molecule type" value="Genomic_DNA"/>
</dbReference>
<dbReference type="CDD" id="cd00037">
    <property type="entry name" value="CLECT"/>
    <property type="match status" value="8"/>
</dbReference>
<dbReference type="InterPro" id="IPR016186">
    <property type="entry name" value="C-type_lectin-like/link_sf"/>
</dbReference>
<evidence type="ECO:0000256" key="15">
    <source>
        <dbReference type="ARBA" id="ARBA00023180"/>
    </source>
</evidence>
<dbReference type="Gene3D" id="3.10.100.10">
    <property type="entry name" value="Mannose-Binding Protein A, subunit A"/>
    <property type="match status" value="8"/>
</dbReference>
<dbReference type="CDD" id="cd23407">
    <property type="entry name" value="beta-trefoil_Ricin_MRC1"/>
    <property type="match status" value="1"/>
</dbReference>
<keyword evidence="4" id="KW-0254">Endocytosis</keyword>
<keyword evidence="11 18" id="KW-1133">Transmembrane helix</keyword>
<evidence type="ECO:0000256" key="19">
    <source>
        <dbReference type="SAM" id="SignalP"/>
    </source>
</evidence>
<evidence type="ECO:0000256" key="5">
    <source>
        <dbReference type="ARBA" id="ARBA00022692"/>
    </source>
</evidence>
<dbReference type="InterPro" id="IPR018378">
    <property type="entry name" value="C-type_lectin_CS"/>
</dbReference>
<dbReference type="FunFam" id="3.10.100.10:FF:000023">
    <property type="entry name" value="Macrophage mannose receptor 1"/>
    <property type="match status" value="1"/>
</dbReference>
<evidence type="ECO:0000313" key="23">
    <source>
        <dbReference type="Proteomes" id="UP000008672"/>
    </source>
</evidence>
<dbReference type="GO" id="GO:0010008">
    <property type="term" value="C:endosome membrane"/>
    <property type="evidence" value="ECO:0007669"/>
    <property type="project" value="UniProtKB-SubCell"/>
</dbReference>
<dbReference type="EMBL" id="AFYH01154598">
    <property type="status" value="NOT_ANNOTATED_CDS"/>
    <property type="molecule type" value="Genomic_DNA"/>
</dbReference>
<evidence type="ECO:0000256" key="4">
    <source>
        <dbReference type="ARBA" id="ARBA00022583"/>
    </source>
</evidence>
<evidence type="ECO:0000259" key="20">
    <source>
        <dbReference type="PROSITE" id="PS50041"/>
    </source>
</evidence>
<dbReference type="Ensembl" id="ENSLACT00000026214.1">
    <property type="protein sequence ID" value="ENSLACP00000022666.1"/>
    <property type="gene ID" value="ENSLACG00000010119.2"/>
</dbReference>
<dbReference type="FunFam" id="3.10.100.10:FF:000014">
    <property type="entry name" value="Macrophage mannose receptor 1"/>
    <property type="match status" value="1"/>
</dbReference>
<dbReference type="FunFam" id="3.10.100.10:FF:000027">
    <property type="entry name" value="Mannose receptor, C type 1"/>
    <property type="match status" value="1"/>
</dbReference>
<dbReference type="GO" id="GO:0005886">
    <property type="term" value="C:plasma membrane"/>
    <property type="evidence" value="ECO:0007669"/>
    <property type="project" value="UniProtKB-SubCell"/>
</dbReference>
<dbReference type="InterPro" id="IPR000772">
    <property type="entry name" value="Ricin_B_lectin"/>
</dbReference>
<dbReference type="FunFam" id="3.10.100.10:FF:000030">
    <property type="entry name" value="Mannose receptor C-type 1"/>
    <property type="match status" value="1"/>
</dbReference>
<dbReference type="InterPro" id="IPR050111">
    <property type="entry name" value="C-type_lectin/snaclec_domain"/>
</dbReference>
<dbReference type="InterPro" id="IPR000562">
    <property type="entry name" value="FN_type2_dom"/>
</dbReference>
<feature type="domain" description="C-type lectin" evidence="20">
    <location>
        <begin position="510"/>
        <end position="625"/>
    </location>
</feature>
<evidence type="ECO:0000256" key="11">
    <source>
        <dbReference type="ARBA" id="ARBA00022989"/>
    </source>
</evidence>
<dbReference type="InterPro" id="IPR001304">
    <property type="entry name" value="C-type_lectin-like"/>
</dbReference>
<dbReference type="KEGG" id="lcm:102364911"/>
<evidence type="ECO:0000256" key="9">
    <source>
        <dbReference type="ARBA" id="ARBA00022753"/>
    </source>
</evidence>
<evidence type="ECO:0000256" key="14">
    <source>
        <dbReference type="ARBA" id="ARBA00023170"/>
    </source>
</evidence>
<dbReference type="PANTHER" id="PTHR22803">
    <property type="entry name" value="MANNOSE, PHOSPHOLIPASE, LECTIN RECEPTOR RELATED"/>
    <property type="match status" value="1"/>
</dbReference>
<protein>
    <recommendedName>
        <fullName evidence="16">Macrophage mannose receptor 1</fullName>
    </recommendedName>
</protein>
<keyword evidence="9" id="KW-0967">Endosome</keyword>
<reference evidence="22" key="2">
    <citation type="submission" date="2025-08" db="UniProtKB">
        <authorList>
            <consortium name="Ensembl"/>
        </authorList>
    </citation>
    <scope>IDENTIFICATION</scope>
</reference>
<feature type="domain" description="C-type lectin" evidence="20">
    <location>
        <begin position="1241"/>
        <end position="1358"/>
    </location>
</feature>
<dbReference type="Pfam" id="PF24562">
    <property type="entry name" value="CysR_MRC2_N"/>
    <property type="match status" value="1"/>
</dbReference>
<evidence type="ECO:0000256" key="17">
    <source>
        <dbReference type="PROSITE-ProRule" id="PRU00479"/>
    </source>
</evidence>
<dbReference type="FunFam" id="3.10.100.10:FF:000025">
    <property type="entry name" value="Mannose receptor C-type 1"/>
    <property type="match status" value="1"/>
</dbReference>
<accession>M3XIW0</accession>
<keyword evidence="12 18" id="KW-0472">Membrane</keyword>
<dbReference type="GO" id="GO:0006897">
    <property type="term" value="P:endocytosis"/>
    <property type="evidence" value="ECO:0007669"/>
    <property type="project" value="UniProtKB-KW"/>
</dbReference>
<dbReference type="SMART" id="SM00034">
    <property type="entry name" value="CLECT"/>
    <property type="match status" value="8"/>
</dbReference>
<keyword evidence="5 18" id="KW-0812">Transmembrane</keyword>
<evidence type="ECO:0000256" key="6">
    <source>
        <dbReference type="ARBA" id="ARBA00022729"/>
    </source>
</evidence>
<proteinExistence type="predicted"/>
<evidence type="ECO:0000256" key="3">
    <source>
        <dbReference type="ARBA" id="ARBA00022475"/>
    </source>
</evidence>
<keyword evidence="13 17" id="KW-1015">Disulfide bond</keyword>
<keyword evidence="10" id="KW-0106">Calcium</keyword>
<dbReference type="SMART" id="SM00458">
    <property type="entry name" value="RICIN"/>
    <property type="match status" value="1"/>
</dbReference>
<dbReference type="PROSITE" id="PS00615">
    <property type="entry name" value="C_TYPE_LECTIN_1"/>
    <property type="match status" value="5"/>
</dbReference>
<evidence type="ECO:0000256" key="1">
    <source>
        <dbReference type="ARBA" id="ARBA00004251"/>
    </source>
</evidence>
<dbReference type="PRINTS" id="PR00013">
    <property type="entry name" value="FNTYPEII"/>
</dbReference>
<dbReference type="Gene3D" id="2.80.10.50">
    <property type="match status" value="1"/>
</dbReference>
<dbReference type="FunFam" id="2.10.10.10:FF:000001">
    <property type="entry name" value="Fibronectin 1a isoform 1"/>
    <property type="match status" value="1"/>
</dbReference>
<evidence type="ECO:0000256" key="18">
    <source>
        <dbReference type="SAM" id="Phobius"/>
    </source>
</evidence>
<gene>
    <name evidence="22" type="primary">MRC1</name>
</gene>
<dbReference type="HOGENOM" id="CLU_002069_2_0_1"/>
<dbReference type="GeneTree" id="ENSGT01050000244842"/>
<dbReference type="EMBL" id="AFYH01154595">
    <property type="status" value="NOT_ANNOTATED_CDS"/>
    <property type="molecule type" value="Genomic_DNA"/>
</dbReference>
<dbReference type="EMBL" id="AFYH01154592">
    <property type="status" value="NOT_ANNOTATED_CDS"/>
    <property type="molecule type" value="Genomic_DNA"/>
</dbReference>
<dbReference type="EMBL" id="AFYH01154597">
    <property type="status" value="NOT_ANNOTATED_CDS"/>
    <property type="molecule type" value="Genomic_DNA"/>
</dbReference>
<dbReference type="SMART" id="SM00059">
    <property type="entry name" value="FN2"/>
    <property type="match status" value="1"/>
</dbReference>
<sequence>MMTGILFALLFFFQKSMQLDSSVFLIHNKAHDRCVDVKSTTSVLASPCDVNAKAQKFRWISEKLLMNVALKQCLGVSTKKDWVPVTLFNCNEKDELQQWECKNDTLFAIEGHDLFFNYGNKGERNIMLYKGNGVWSRWNVYGTNDDLCSKGYEDLFTLQGNSFGKACVLPFTFEKKQYAECTIDGRSDGLLWCSTTADYDKDKKYGFCPTKSTADAIFWTKDPLTGASYQINGESAVTWHQARKSCQQQDADLISVTELHEQAYITGLTNDIGTSLWIGLNSLDFGSGWQWTNGDPFRYLNWLPGNPSPEPGKNCVVLNPSKSAKWENKECTRNLGYICRKGNSTASSFILPTVNDESISCPKQWVPYAGHCYTIYRVAKIWKEAMTSCQKEEAGLASVHNIEEFSFIISQLGYLPTDELWIGLNDLKVQMLFEWSDGTPVTFTRWQRGEPSHLNNRQEDCVVMKGERAYWADHICEKKHSYICKRKPLTIAPAEVETQEKGCKRGWKRHGFYCYYIGSTMMTFIEANQTCIGNGAYLISVEDRYELAYLTSLIGLRPEKYFWIGLSNKDDRTTFVWTNGDPIQFTHWNAEMPGRKAGCVAMTTGKAAGLWDVLNCEEKAKFICKHWAEGVTPPPVPTTTSAPQCPDGWESSPIVNSCFKEYIKDASERKTWFEARDYCRAIGGDLASIQSRDEEHVIWRMITRRGFYGLVYWMGLNLLNPDDGYAWSDGSPMVYEKWGYGEPNNHMSLELCGEVKGDSSMAWNDRHCEYLNDWLCEIRKGALLKPEPTKPRVPEYELTDDGWIIFGGSQYYLNTQSATMDEARAFCKKHLGDLVVIQSETERLFLWKRISQNGDTPFFIGMLVGLDKSFKWMDGSPVDFVAWDAWEPNFANNDENCVVMYRNLGFWNDINCGFPHASICERSNTSTNATLAPTTAGVKGGCPEGWLSFEKKCFKILGKNIDERNTWFNARNACIHLGGNLASIANDREQAFLTSKLDSVKVNVWIGLNDVNSEHRFLWTDGKGVHYTNWAKGYPAGGSGSFLFSDTMVDCVVMNNEIKLSAGTWMDKDCYLEYGYVCQKYKDLNLSEIPTTIPPSGFITYGNSSFKIVRNKMKWNEAHLNCKKQDSELASILDANSQAFVWLQVLKYGEPVWIGMNSNMTSMQYTWIDRWRLRYTKWDKGEPENNIGCAYLTLKGTWKTGNCDESFYSVCKWSDVVAPSEHPQLAGKCPEPQKKKFWIPFRAHCYMFEAYYSRSWSYASLECLRLGGSLLSIEDHAEHNFIWQNIELLTDKSPSFWIGLFRNTDDSWIWIDRTPVDFVKWDVGEPKGQNSEDCVEMYSTSGAWNNLYCTTYRGYVCKIPKIIEPTEKAPEPKTKKQEGRLPPAHNVAGIVVAVVLLVLAGVCVATYFVYKRRQLPFATSDNNFDNTLYFNTGTSPSTSDTKGLVANIEQNEQITI</sequence>
<keyword evidence="6 19" id="KW-0732">Signal</keyword>
<dbReference type="PROSITE" id="PS50231">
    <property type="entry name" value="RICIN_B_LECTIN"/>
    <property type="match status" value="1"/>
</dbReference>
<feature type="domain" description="Fibronectin type-II" evidence="21">
    <location>
        <begin position="162"/>
        <end position="210"/>
    </location>
</feature>
<dbReference type="SUPFAM" id="SSF50370">
    <property type="entry name" value="Ricin B-like lectins"/>
    <property type="match status" value="1"/>
</dbReference>
<keyword evidence="7" id="KW-0430">Lectin</keyword>
<dbReference type="Gene3D" id="2.10.10.10">
    <property type="entry name" value="Fibronectin, type II, collagen-binding"/>
    <property type="match status" value="1"/>
</dbReference>
<keyword evidence="23" id="KW-1185">Reference proteome</keyword>
<evidence type="ECO:0000256" key="10">
    <source>
        <dbReference type="ARBA" id="ARBA00022837"/>
    </source>
</evidence>
<dbReference type="InterPro" id="IPR035992">
    <property type="entry name" value="Ricin_B-like_lectins"/>
</dbReference>
<evidence type="ECO:0000256" key="7">
    <source>
        <dbReference type="ARBA" id="ARBA00022734"/>
    </source>
</evidence>
<evidence type="ECO:0000256" key="13">
    <source>
        <dbReference type="ARBA" id="ARBA00023157"/>
    </source>
</evidence>
<feature type="domain" description="C-type lectin" evidence="20">
    <location>
        <begin position="224"/>
        <end position="340"/>
    </location>
</feature>
<feature type="transmembrane region" description="Helical" evidence="18">
    <location>
        <begin position="1387"/>
        <end position="1410"/>
    </location>
</feature>
<reference evidence="23" key="1">
    <citation type="submission" date="2011-08" db="EMBL/GenBank/DDBJ databases">
        <title>The draft genome of Latimeria chalumnae.</title>
        <authorList>
            <person name="Di Palma F."/>
            <person name="Alfoldi J."/>
            <person name="Johnson J."/>
            <person name="Berlin A."/>
            <person name="Gnerre S."/>
            <person name="Jaffe D."/>
            <person name="MacCallum I."/>
            <person name="Young S."/>
            <person name="Walker B.J."/>
            <person name="Lander E."/>
            <person name="Lindblad-Toh K."/>
        </authorList>
    </citation>
    <scope>NUCLEOTIDE SEQUENCE [LARGE SCALE GENOMIC DNA]</scope>
    <source>
        <strain evidence="23">Wild caught</strain>
    </source>
</reference>
<dbReference type="PROSITE" id="PS51092">
    <property type="entry name" value="FN2_2"/>
    <property type="match status" value="1"/>
</dbReference>
<dbReference type="Pfam" id="PF00059">
    <property type="entry name" value="Lectin_C"/>
    <property type="match status" value="8"/>
</dbReference>
<evidence type="ECO:0000256" key="16">
    <source>
        <dbReference type="ARBA" id="ARBA00071860"/>
    </source>
</evidence>
<feature type="disulfide bond" evidence="17">
    <location>
        <begin position="181"/>
        <end position="208"/>
    </location>
</feature>
<feature type="domain" description="C-type lectin" evidence="20">
    <location>
        <begin position="806"/>
        <end position="921"/>
    </location>
</feature>
<feature type="domain" description="C-type lectin" evidence="20">
    <location>
        <begin position="368"/>
        <end position="485"/>
    </location>
</feature>
<feature type="disulfide bond" evidence="17">
    <location>
        <begin position="167"/>
        <end position="193"/>
    </location>
</feature>
<dbReference type="EMBL" id="AFYH01154590">
    <property type="status" value="NOT_ANNOTATED_CDS"/>
    <property type="molecule type" value="Genomic_DNA"/>
</dbReference>
<dbReference type="FunFam" id="3.10.100.10:FF:000031">
    <property type="entry name" value="macrophage mannose receptor 1"/>
    <property type="match status" value="1"/>
</dbReference>
<dbReference type="InterPro" id="IPR016187">
    <property type="entry name" value="CTDL_fold"/>
</dbReference>
<dbReference type="FunFam" id="3.10.100.10:FF:000022">
    <property type="entry name" value="Mannose receptor C-type 1"/>
    <property type="match status" value="1"/>
</dbReference>
<keyword evidence="14" id="KW-0675">Receptor</keyword>
<feature type="chain" id="PRO_5004043770" description="Macrophage mannose receptor 1" evidence="19">
    <location>
        <begin position="19"/>
        <end position="1456"/>
    </location>
</feature>
<feature type="domain" description="C-type lectin" evidence="20">
    <location>
        <begin position="654"/>
        <end position="777"/>
    </location>
</feature>
<comment type="subcellular location">
    <subcellularLocation>
        <location evidence="1">Cell membrane</location>
        <topology evidence="1">Single-pass type I membrane protein</topology>
    </subcellularLocation>
    <subcellularLocation>
        <location evidence="2">Endosome membrane</location>
        <topology evidence="2">Single-pass type I membrane protein</topology>
    </subcellularLocation>
</comment>
<dbReference type="EMBL" id="AFYH01154596">
    <property type="status" value="NOT_ANNOTATED_CDS"/>
    <property type="molecule type" value="Genomic_DNA"/>
</dbReference>
<feature type="domain" description="C-type lectin" evidence="20">
    <location>
        <begin position="1101"/>
        <end position="1212"/>
    </location>
</feature>
<reference evidence="22" key="3">
    <citation type="submission" date="2025-09" db="UniProtKB">
        <authorList>
            <consortium name="Ensembl"/>
        </authorList>
    </citation>
    <scope>IDENTIFICATION</scope>
</reference>
<dbReference type="FunFam" id="3.10.100.10:FF:000016">
    <property type="entry name" value="macrophage mannose receptor 1"/>
    <property type="match status" value="1"/>
</dbReference>
<dbReference type="EMBL" id="AFYH01154589">
    <property type="status" value="NOT_ANNOTATED_CDS"/>
    <property type="molecule type" value="Genomic_DNA"/>
</dbReference>
<dbReference type="OrthoDB" id="6356110at2759"/>
<dbReference type="FunFam" id="2.80.10.50:FF:000032">
    <property type="entry name" value="macrophage mannose receptor 1"/>
    <property type="match status" value="1"/>
</dbReference>
<dbReference type="InterPro" id="IPR036943">
    <property type="entry name" value="FN_type2_sf"/>
</dbReference>
<dbReference type="CDD" id="cd00062">
    <property type="entry name" value="FN2"/>
    <property type="match status" value="1"/>
</dbReference>
<dbReference type="EMBL" id="AFYH01154591">
    <property type="status" value="NOT_ANNOTATED_CDS"/>
    <property type="molecule type" value="Genomic_DNA"/>
</dbReference>
<evidence type="ECO:0000256" key="12">
    <source>
        <dbReference type="ARBA" id="ARBA00023136"/>
    </source>
</evidence>
<dbReference type="GO" id="GO:0005537">
    <property type="term" value="F:D-mannose binding"/>
    <property type="evidence" value="ECO:0007669"/>
    <property type="project" value="UniProtKB-ARBA"/>
</dbReference>
<dbReference type="PROSITE" id="PS00023">
    <property type="entry name" value="FN2_1"/>
    <property type="match status" value="1"/>
</dbReference>
<dbReference type="SUPFAM" id="SSF56436">
    <property type="entry name" value="C-type lectin-like"/>
    <property type="match status" value="8"/>
</dbReference>
<feature type="domain" description="C-type lectin" evidence="20">
    <location>
        <begin position="949"/>
        <end position="1079"/>
    </location>
</feature>
<dbReference type="Pfam" id="PF00040">
    <property type="entry name" value="fn2"/>
    <property type="match status" value="1"/>
</dbReference>
<keyword evidence="3" id="KW-1003">Cell membrane</keyword>
<evidence type="ECO:0000256" key="8">
    <source>
        <dbReference type="ARBA" id="ARBA00022737"/>
    </source>
</evidence>
<evidence type="ECO:0000256" key="2">
    <source>
        <dbReference type="ARBA" id="ARBA00004530"/>
    </source>
</evidence>
<evidence type="ECO:0000259" key="21">
    <source>
        <dbReference type="PROSITE" id="PS51092"/>
    </source>
</evidence>
<dbReference type="EMBL" id="AFYH01154593">
    <property type="status" value="NOT_ANNOTATED_CDS"/>
    <property type="molecule type" value="Genomic_DNA"/>
</dbReference>
<name>M3XIW0_LATCH</name>
<keyword evidence="15" id="KW-0325">Glycoprotein</keyword>
<dbReference type="PROSITE" id="PS50041">
    <property type="entry name" value="C_TYPE_LECTIN_2"/>
    <property type="match status" value="8"/>
</dbReference>
<dbReference type="Proteomes" id="UP000008672">
    <property type="component" value="Unassembled WGS sequence"/>
</dbReference>
<organism evidence="22 23">
    <name type="scientific">Latimeria chalumnae</name>
    <name type="common">Coelacanth</name>
    <dbReference type="NCBI Taxonomy" id="7897"/>
    <lineage>
        <taxon>Eukaryota</taxon>
        <taxon>Metazoa</taxon>
        <taxon>Chordata</taxon>
        <taxon>Craniata</taxon>
        <taxon>Vertebrata</taxon>
        <taxon>Euteleostomi</taxon>
        <taxon>Coelacanthiformes</taxon>
        <taxon>Coelacanthidae</taxon>
        <taxon>Latimeria</taxon>
    </lineage>
</organism>
<evidence type="ECO:0000313" key="22">
    <source>
        <dbReference type="Ensembl" id="ENSLACP00000022666.1"/>
    </source>
</evidence>